<evidence type="ECO:0000313" key="2">
    <source>
        <dbReference type="EMBL" id="VEU19378.1"/>
    </source>
</evidence>
<feature type="transmembrane region" description="Helical" evidence="1">
    <location>
        <begin position="20"/>
        <end position="38"/>
    </location>
</feature>
<evidence type="ECO:0000313" key="3">
    <source>
        <dbReference type="Proteomes" id="UP000290900"/>
    </source>
</evidence>
<reference evidence="2 3" key="1">
    <citation type="submission" date="2018-12" db="EMBL/GenBank/DDBJ databases">
        <authorList>
            <person name="Tiukova I."/>
            <person name="Dainat J."/>
        </authorList>
    </citation>
    <scope>NUCLEOTIDE SEQUENCE [LARGE SCALE GENOMIC DNA]</scope>
</reference>
<dbReference type="Proteomes" id="UP000290900">
    <property type="component" value="Unassembled WGS sequence"/>
</dbReference>
<proteinExistence type="predicted"/>
<dbReference type="AlphaFoldDB" id="A0A448YER3"/>
<evidence type="ECO:0000256" key="1">
    <source>
        <dbReference type="SAM" id="Phobius"/>
    </source>
</evidence>
<organism evidence="2 3">
    <name type="scientific">Brettanomyces naardenensis</name>
    <name type="common">Yeast</name>
    <dbReference type="NCBI Taxonomy" id="13370"/>
    <lineage>
        <taxon>Eukaryota</taxon>
        <taxon>Fungi</taxon>
        <taxon>Dikarya</taxon>
        <taxon>Ascomycota</taxon>
        <taxon>Saccharomycotina</taxon>
        <taxon>Pichiomycetes</taxon>
        <taxon>Pichiales</taxon>
        <taxon>Pichiaceae</taxon>
        <taxon>Brettanomyces</taxon>
    </lineage>
</organism>
<feature type="transmembrane region" description="Helical" evidence="1">
    <location>
        <begin position="45"/>
        <end position="66"/>
    </location>
</feature>
<keyword evidence="1" id="KW-0472">Membrane</keyword>
<keyword evidence="1" id="KW-0812">Transmembrane</keyword>
<sequence length="89" mass="10076">MSANFEVADISLKDRKTSEVLYDHYWGLWYFLFPFYMLTKTENTVLYIIIMGILSLIAVGVLRIVFPLVVGAGSLLTSYGPHITQKITA</sequence>
<accession>A0A448YER3</accession>
<gene>
    <name evidence="2" type="ORF">BRENAR_LOCUS115</name>
</gene>
<dbReference type="EMBL" id="CAACVR010000001">
    <property type="protein sequence ID" value="VEU19378.1"/>
    <property type="molecule type" value="Genomic_DNA"/>
</dbReference>
<dbReference type="InParanoid" id="A0A448YER3"/>
<keyword evidence="1" id="KW-1133">Transmembrane helix</keyword>
<protein>
    <submittedName>
        <fullName evidence="2">DEKNAAC100829</fullName>
    </submittedName>
</protein>
<name>A0A448YER3_BRENA</name>
<keyword evidence="3" id="KW-1185">Reference proteome</keyword>